<evidence type="ECO:0000313" key="8">
    <source>
        <dbReference type="Proteomes" id="UP000007635"/>
    </source>
</evidence>
<comment type="cofactor">
    <cofactor evidence="1">
        <name>pyridoxal 5'-phosphate</name>
        <dbReference type="ChEBI" id="CHEBI:597326"/>
    </cofactor>
</comment>
<evidence type="ECO:0000313" key="7">
    <source>
        <dbReference type="Ensembl" id="ENSGACP00000025227.2"/>
    </source>
</evidence>
<reference evidence="7" key="3">
    <citation type="submission" date="2025-09" db="UniProtKB">
        <authorList>
            <consortium name="Ensembl"/>
        </authorList>
    </citation>
    <scope>IDENTIFICATION</scope>
</reference>
<dbReference type="PANTHER" id="PTHR11825">
    <property type="entry name" value="SUBGROUP IIII AMINOTRANSFERASE"/>
    <property type="match status" value="1"/>
</dbReference>
<keyword evidence="8" id="KW-1185">Reference proteome</keyword>
<keyword evidence="4" id="KW-0808">Transferase</keyword>
<protein>
    <submittedName>
        <fullName evidence="7">Branched chain amino-acid transaminase 1, cytosolic</fullName>
    </submittedName>
</protein>
<evidence type="ECO:0000256" key="6">
    <source>
        <dbReference type="ARBA" id="ARBA00023304"/>
    </source>
</evidence>
<dbReference type="Ensembl" id="ENSGACT00000025276.2">
    <property type="protein sequence ID" value="ENSGACP00000025227.2"/>
    <property type="gene ID" value="ENSGACG00000019077.2"/>
</dbReference>
<dbReference type="InterPro" id="IPR005786">
    <property type="entry name" value="B_amino_transII"/>
</dbReference>
<dbReference type="OMA" id="WLGLTQC"/>
<reference evidence="7 8" key="1">
    <citation type="journal article" date="2021" name="G3 (Bethesda)">
        <title>Improved contiguity of the threespine stickleback genome using long-read sequencing.</title>
        <authorList>
            <person name="Nath S."/>
            <person name="Shaw D.E."/>
            <person name="White M.A."/>
        </authorList>
    </citation>
    <scope>NUCLEOTIDE SEQUENCE [LARGE SCALE GENOMIC DNA]</scope>
    <source>
        <strain evidence="7 8">Lake Benthic</strain>
    </source>
</reference>
<name>G3Q5S1_GASAC</name>
<dbReference type="Gene3D" id="3.30.470.10">
    <property type="match status" value="1"/>
</dbReference>
<keyword evidence="6" id="KW-0028">Amino-acid biosynthesis</keyword>
<dbReference type="AlphaFoldDB" id="G3Q5S1"/>
<keyword evidence="3" id="KW-0032">Aminotransferase</keyword>
<dbReference type="Proteomes" id="UP000007635">
    <property type="component" value="Chromosome IV"/>
</dbReference>
<dbReference type="PANTHER" id="PTHR11825:SF70">
    <property type="entry name" value="BRANCHED-CHAIN-AMINO-ACID AMINOTRANSFERASE, CYTOSOLIC"/>
    <property type="match status" value="1"/>
</dbReference>
<accession>G3Q5S1</accession>
<comment type="similarity">
    <text evidence="2">Belongs to the class-IV pyridoxal-phosphate-dependent aminotransferase family.</text>
</comment>
<dbReference type="GO" id="GO:0009098">
    <property type="term" value="P:L-leucine biosynthetic process"/>
    <property type="evidence" value="ECO:0007669"/>
    <property type="project" value="TreeGrafter"/>
</dbReference>
<dbReference type="InterPro" id="IPR036038">
    <property type="entry name" value="Aminotransferase-like"/>
</dbReference>
<evidence type="ECO:0000256" key="4">
    <source>
        <dbReference type="ARBA" id="ARBA00022679"/>
    </source>
</evidence>
<proteinExistence type="inferred from homology"/>
<dbReference type="SUPFAM" id="SSF56752">
    <property type="entry name" value="D-aminoacid aminotransferase-like PLP-dependent enzymes"/>
    <property type="match status" value="1"/>
</dbReference>
<reference evidence="7" key="2">
    <citation type="submission" date="2025-08" db="UniProtKB">
        <authorList>
            <consortium name="Ensembl"/>
        </authorList>
    </citation>
    <scope>IDENTIFICATION</scope>
</reference>
<evidence type="ECO:0000256" key="5">
    <source>
        <dbReference type="ARBA" id="ARBA00022898"/>
    </source>
</evidence>
<dbReference type="GO" id="GO:0005739">
    <property type="term" value="C:mitochondrion"/>
    <property type="evidence" value="ECO:0007669"/>
    <property type="project" value="TreeGrafter"/>
</dbReference>
<dbReference type="Gene3D" id="3.20.10.10">
    <property type="entry name" value="D-amino Acid Aminotransferase, subunit A, domain 2"/>
    <property type="match status" value="2"/>
</dbReference>
<dbReference type="InterPro" id="IPR043131">
    <property type="entry name" value="BCAT-like_N"/>
</dbReference>
<keyword evidence="6" id="KW-0100">Branched-chain amino acid biosynthesis</keyword>
<evidence type="ECO:0000256" key="3">
    <source>
        <dbReference type="ARBA" id="ARBA00022576"/>
    </source>
</evidence>
<dbReference type="GeneTree" id="ENSGT00390000009532"/>
<keyword evidence="5" id="KW-0663">Pyridoxal phosphate</keyword>
<dbReference type="STRING" id="69293.ENSGACP00000025227"/>
<dbReference type="eggNOG" id="KOG0975">
    <property type="taxonomic scope" value="Eukaryota"/>
</dbReference>
<evidence type="ECO:0000256" key="1">
    <source>
        <dbReference type="ARBA" id="ARBA00001933"/>
    </source>
</evidence>
<evidence type="ECO:0000256" key="2">
    <source>
        <dbReference type="ARBA" id="ARBA00009320"/>
    </source>
</evidence>
<dbReference type="InterPro" id="IPR043132">
    <property type="entry name" value="BCAT-like_C"/>
</dbReference>
<dbReference type="InParanoid" id="G3Q5S1"/>
<dbReference type="GO" id="GO:0004084">
    <property type="term" value="F:branched-chain-amino-acid transaminase activity"/>
    <property type="evidence" value="ECO:0007669"/>
    <property type="project" value="InterPro"/>
</dbReference>
<dbReference type="GO" id="GO:0009099">
    <property type="term" value="P:L-valine biosynthetic process"/>
    <property type="evidence" value="ECO:0007669"/>
    <property type="project" value="TreeGrafter"/>
</dbReference>
<sequence length="274" mass="30647">SLDFSSRQLFEGLKALRLFRRCSARTACPALPLISLEFLECIRRLVQIDQDWVPHSDSATLHIRPTFLGTEVRRITRAISGTEEGGQRLAVCDSETEYLSLLADPKHTRAWKGGTGNYKMGGSYGCSLFAQYEAKAHGCQQVLWLYPCTGPDGRQLHYPNHTCFSSQFLWCLCAQREFKVSEGYLTTSQLCSALRQLRVKEVFGSGTACVIRPIGHIVYQAKNLHIHCQDKTSTLAPRIAKDLADIQVGMCARTHTRTHTHISQMFLPLSVTAG</sequence>
<dbReference type="Bgee" id="ENSGACG00000019077">
    <property type="expression patterns" value="Expressed in camera-type eye"/>
</dbReference>
<organism evidence="7 8">
    <name type="scientific">Gasterosteus aculeatus aculeatus</name>
    <name type="common">three-spined stickleback</name>
    <dbReference type="NCBI Taxonomy" id="481459"/>
    <lineage>
        <taxon>Eukaryota</taxon>
        <taxon>Metazoa</taxon>
        <taxon>Chordata</taxon>
        <taxon>Craniata</taxon>
        <taxon>Vertebrata</taxon>
        <taxon>Euteleostomi</taxon>
        <taxon>Actinopterygii</taxon>
        <taxon>Neopterygii</taxon>
        <taxon>Teleostei</taxon>
        <taxon>Neoteleostei</taxon>
        <taxon>Acanthomorphata</taxon>
        <taxon>Eupercaria</taxon>
        <taxon>Perciformes</taxon>
        <taxon>Cottioidei</taxon>
        <taxon>Gasterosteales</taxon>
        <taxon>Gasterosteidae</taxon>
        <taxon>Gasterosteus</taxon>
    </lineage>
</organism>